<dbReference type="EMBL" id="CP012040">
    <property type="protein sequence ID" value="AKP51039.1"/>
    <property type="molecule type" value="Genomic_DNA"/>
</dbReference>
<dbReference type="STRING" id="320787.CA2015_1603"/>
<feature type="domain" description="Thioredoxin" evidence="1">
    <location>
        <begin position="5"/>
        <end position="155"/>
    </location>
</feature>
<evidence type="ECO:0000313" key="2">
    <source>
        <dbReference type="EMBL" id="AKP51039.1"/>
    </source>
</evidence>
<dbReference type="InterPro" id="IPR050553">
    <property type="entry name" value="Thioredoxin_ResA/DsbE_sf"/>
</dbReference>
<evidence type="ECO:0000313" key="3">
    <source>
        <dbReference type="Proteomes" id="UP000036520"/>
    </source>
</evidence>
<dbReference type="RefSeq" id="WP_048641426.1">
    <property type="nucleotide sequence ID" value="NZ_CP012040.1"/>
</dbReference>
<organism evidence="2 3">
    <name type="scientific">Cyclobacterium amurskyense</name>
    <dbReference type="NCBI Taxonomy" id="320787"/>
    <lineage>
        <taxon>Bacteria</taxon>
        <taxon>Pseudomonadati</taxon>
        <taxon>Bacteroidota</taxon>
        <taxon>Cytophagia</taxon>
        <taxon>Cytophagales</taxon>
        <taxon>Cyclobacteriaceae</taxon>
        <taxon>Cyclobacterium</taxon>
    </lineage>
</organism>
<evidence type="ECO:0000259" key="1">
    <source>
        <dbReference type="PROSITE" id="PS51352"/>
    </source>
</evidence>
<keyword evidence="3" id="KW-1185">Reference proteome</keyword>
<dbReference type="Proteomes" id="UP000036520">
    <property type="component" value="Chromosome"/>
</dbReference>
<name>A0A0H4PA27_9BACT</name>
<protein>
    <submittedName>
        <fullName evidence="2">Putative thioredoxin family protein</fullName>
    </submittedName>
</protein>
<dbReference type="InterPro" id="IPR036249">
    <property type="entry name" value="Thioredoxin-like_sf"/>
</dbReference>
<accession>A0A0H4PA27</accession>
<reference evidence="2 3" key="1">
    <citation type="submission" date="2015-07" db="EMBL/GenBank/DDBJ databases">
        <authorList>
            <person name="Kim K.M."/>
        </authorList>
    </citation>
    <scope>NUCLEOTIDE SEQUENCE [LARGE SCALE GENOMIC DNA]</scope>
    <source>
        <strain evidence="2 3">KCTC 12363</strain>
    </source>
</reference>
<dbReference type="KEGG" id="camu:CA2015_1603"/>
<dbReference type="SUPFAM" id="SSF52833">
    <property type="entry name" value="Thioredoxin-like"/>
    <property type="match status" value="1"/>
</dbReference>
<dbReference type="AlphaFoldDB" id="A0A0H4PA27"/>
<dbReference type="Gene3D" id="3.40.30.10">
    <property type="entry name" value="Glutaredoxin"/>
    <property type="match status" value="1"/>
</dbReference>
<dbReference type="CDD" id="cd02966">
    <property type="entry name" value="TlpA_like_family"/>
    <property type="match status" value="1"/>
</dbReference>
<dbReference type="InterPro" id="IPR013766">
    <property type="entry name" value="Thioredoxin_domain"/>
</dbReference>
<dbReference type="PROSITE" id="PS51352">
    <property type="entry name" value="THIOREDOXIN_2"/>
    <property type="match status" value="1"/>
</dbReference>
<dbReference type="GO" id="GO:0016491">
    <property type="term" value="F:oxidoreductase activity"/>
    <property type="evidence" value="ECO:0007669"/>
    <property type="project" value="InterPro"/>
</dbReference>
<gene>
    <name evidence="2" type="ORF">CA2015_1603</name>
</gene>
<dbReference type="PANTHER" id="PTHR42852">
    <property type="entry name" value="THIOL:DISULFIDE INTERCHANGE PROTEIN DSBE"/>
    <property type="match status" value="1"/>
</dbReference>
<dbReference type="InterPro" id="IPR013740">
    <property type="entry name" value="Redoxin"/>
</dbReference>
<dbReference type="Pfam" id="PF08534">
    <property type="entry name" value="Redoxin"/>
    <property type="match status" value="1"/>
</dbReference>
<dbReference type="PANTHER" id="PTHR42852:SF13">
    <property type="entry name" value="PROTEIN DIPZ"/>
    <property type="match status" value="1"/>
</dbReference>
<sequence>MLLKFKVLFLFLGLSFVETDPMITIDFEDFKNKIETPSEDLRIYNFWATWCLPCIHEMPYFESTVNNSEGTSLVFVSLDDDRRRDRVQAFLEKNEIKTTVWLLSEKEQKDWKRKLKKDWSGAIPATLFVSANGDRHFHTGQLSQEELEGLIEKYQ</sequence>
<proteinExistence type="predicted"/>
<dbReference type="OrthoDB" id="6399635at2"/>